<dbReference type="Pfam" id="PF09814">
    <property type="entry name" value="HECT_2"/>
    <property type="match status" value="1"/>
</dbReference>
<name>S8EFU0_FOMSC</name>
<dbReference type="GO" id="GO:0043161">
    <property type="term" value="P:proteasome-mediated ubiquitin-dependent protein catabolic process"/>
    <property type="evidence" value="ECO:0007669"/>
    <property type="project" value="TreeGrafter"/>
</dbReference>
<dbReference type="STRING" id="743788.S8EFU0"/>
<keyword evidence="3" id="KW-1185">Reference proteome</keyword>
<dbReference type="Proteomes" id="UP000015241">
    <property type="component" value="Unassembled WGS sequence"/>
</dbReference>
<dbReference type="eggNOG" id="KOG4784">
    <property type="taxonomic scope" value="Eukaryota"/>
</dbReference>
<accession>S8EFU0</accession>
<reference evidence="2 3" key="1">
    <citation type="journal article" date="2012" name="Science">
        <title>The Paleozoic origin of enzymatic lignin decomposition reconstructed from 31 fungal genomes.</title>
        <authorList>
            <person name="Floudas D."/>
            <person name="Binder M."/>
            <person name="Riley R."/>
            <person name="Barry K."/>
            <person name="Blanchette R.A."/>
            <person name="Henrissat B."/>
            <person name="Martinez A.T."/>
            <person name="Otillar R."/>
            <person name="Spatafora J.W."/>
            <person name="Yadav J.S."/>
            <person name="Aerts A."/>
            <person name="Benoit I."/>
            <person name="Boyd A."/>
            <person name="Carlson A."/>
            <person name="Copeland A."/>
            <person name="Coutinho P.M."/>
            <person name="de Vries R.P."/>
            <person name="Ferreira P."/>
            <person name="Findley K."/>
            <person name="Foster B."/>
            <person name="Gaskell J."/>
            <person name="Glotzer D."/>
            <person name="Gorecki P."/>
            <person name="Heitman J."/>
            <person name="Hesse C."/>
            <person name="Hori C."/>
            <person name="Igarashi K."/>
            <person name="Jurgens J.A."/>
            <person name="Kallen N."/>
            <person name="Kersten P."/>
            <person name="Kohler A."/>
            <person name="Kuees U."/>
            <person name="Kumar T.K.A."/>
            <person name="Kuo A."/>
            <person name="LaButti K."/>
            <person name="Larrondo L.F."/>
            <person name="Lindquist E."/>
            <person name="Ling A."/>
            <person name="Lombard V."/>
            <person name="Lucas S."/>
            <person name="Lundell T."/>
            <person name="Martin R."/>
            <person name="McLaughlin D.J."/>
            <person name="Morgenstern I."/>
            <person name="Morin E."/>
            <person name="Murat C."/>
            <person name="Nagy L.G."/>
            <person name="Nolan M."/>
            <person name="Ohm R.A."/>
            <person name="Patyshakuliyeva A."/>
            <person name="Rokas A."/>
            <person name="Ruiz-Duenas F.J."/>
            <person name="Sabat G."/>
            <person name="Salamov A."/>
            <person name="Samejima M."/>
            <person name="Schmutz J."/>
            <person name="Slot J.C."/>
            <person name="St John F."/>
            <person name="Stenlid J."/>
            <person name="Sun H."/>
            <person name="Sun S."/>
            <person name="Syed K."/>
            <person name="Tsang A."/>
            <person name="Wiebenga A."/>
            <person name="Young D."/>
            <person name="Pisabarro A."/>
            <person name="Eastwood D.C."/>
            <person name="Martin F."/>
            <person name="Cullen D."/>
            <person name="Grigoriev I.V."/>
            <person name="Hibbett D.S."/>
        </authorList>
    </citation>
    <scope>NUCLEOTIDE SEQUENCE</scope>
    <source>
        <strain evidence="3">FP-58527</strain>
    </source>
</reference>
<feature type="compositionally biased region" description="Low complexity" evidence="1">
    <location>
        <begin position="118"/>
        <end position="128"/>
    </location>
</feature>
<dbReference type="OrthoDB" id="66510at2759"/>
<dbReference type="GO" id="GO:0030332">
    <property type="term" value="F:cyclin binding"/>
    <property type="evidence" value="ECO:0007669"/>
    <property type="project" value="TreeGrafter"/>
</dbReference>
<dbReference type="GO" id="GO:0061630">
    <property type="term" value="F:ubiquitin protein ligase activity"/>
    <property type="evidence" value="ECO:0007669"/>
    <property type="project" value="TreeGrafter"/>
</dbReference>
<dbReference type="AlphaFoldDB" id="S8EFU0"/>
<protein>
    <recommendedName>
        <fullName evidence="4">HECT domain-containing protein</fullName>
    </recommendedName>
</protein>
<dbReference type="GO" id="GO:0005829">
    <property type="term" value="C:cytosol"/>
    <property type="evidence" value="ECO:0007669"/>
    <property type="project" value="TreeGrafter"/>
</dbReference>
<feature type="compositionally biased region" description="Low complexity" evidence="1">
    <location>
        <begin position="476"/>
        <end position="499"/>
    </location>
</feature>
<gene>
    <name evidence="2" type="ORF">FOMPIDRAFT_141174</name>
</gene>
<dbReference type="HOGENOM" id="CLU_303505_0_0_1"/>
<dbReference type="PANTHER" id="PTHR31531">
    <property type="entry name" value="E3 UBIQUITIN-PROTEIN LIGASE E3D FAMILY MEMBER"/>
    <property type="match status" value="1"/>
</dbReference>
<dbReference type="GO" id="GO:0000151">
    <property type="term" value="C:ubiquitin ligase complex"/>
    <property type="evidence" value="ECO:0007669"/>
    <property type="project" value="TreeGrafter"/>
</dbReference>
<dbReference type="GO" id="GO:0006513">
    <property type="term" value="P:protein monoubiquitination"/>
    <property type="evidence" value="ECO:0007669"/>
    <property type="project" value="TreeGrafter"/>
</dbReference>
<feature type="compositionally biased region" description="Basic and acidic residues" evidence="1">
    <location>
        <begin position="306"/>
        <end position="328"/>
    </location>
</feature>
<sequence>MPSIVHVQNSCITTLNDLLSNTPQWRPIIPDRRHSMPSRSPHLSAQPSSSLYTLVSNLRALDSSGTSSSAATDDAAIIRELQTRVNRLTDSDIFPPQDAVLVRRLASLIGHFHRLAASQPTSAAPTSPRVASWGSGQPSGTPSDPFAALGRELSDLQLARDASTSASRTVSPVQQVGGALLWAQVDEELEEVLSLCRSRTAVGSAEQPPDYETAWYDVDMEGEGLPRYEPGSASREDLLKLSTSKASVLGDTSSIIERGSSAALNEKMRMDLEAVTLAIDRLYLVAPQLHDQRVELKKSKVQAMEKASRADASARKGKQRARDSDNGAKELERMVDLIGRASERKIADQSFILDGGLKAKLERARQRDVEKRDAFVEHLLQHADAGRLHSQDAVRTPPGMTPRMRGKDPDALLTLPEFMREAIPEPVQLKMQMEDPTALLSLPEFVKEPVPTGLDPSPLPMQTRRKNSLKSVRSRSMSAPPLAWLLSSSRSSSPTASPTETKKPKTSRMRRVGSSVAIMPSLQMSSANLEVTYVAEYHESLQHVLVFLSVAGMTPGGTLEAEVVPAAQVPGGPSVGCECLLLRCGLSTSPYLRLPARVTPGKKEVQVAGQHFQVKLSVLPGSANEASSTPAVHGTLMDASRLSAMCPTSYVCASCSLPVVHASQLRVYRDLPSEHWAELVDAWMCHSDQKLHEHVQKHSSQGFWPTEGHALVGGSYLLFEQSAVSTHNICAIEQGDESKPVDDWVRVRCICGSIVGRRLEHRPTEGAPSMVYRLAKYAIRPLNPSHGSPRIPLSAFVAEDMNEFVQAHATYRFVILDEEEERPRLLVWLFKPSMRMAYATPTEYVLPKNASIHAAKVLFKVLGPSAVYSDLQSVLNRYPGFPQAEHLYYPRDVCRRLAGALRESNTAYPEGMRTMTDLDVGWLQRA</sequence>
<feature type="region of interest" description="Disordered" evidence="1">
    <location>
        <begin position="451"/>
        <end position="512"/>
    </location>
</feature>
<feature type="region of interest" description="Disordered" evidence="1">
    <location>
        <begin position="305"/>
        <end position="328"/>
    </location>
</feature>
<feature type="region of interest" description="Disordered" evidence="1">
    <location>
        <begin position="386"/>
        <end position="406"/>
    </location>
</feature>
<dbReference type="InParanoid" id="S8EFU0"/>
<proteinExistence type="predicted"/>
<dbReference type="GO" id="GO:0000209">
    <property type="term" value="P:protein polyubiquitination"/>
    <property type="evidence" value="ECO:0007669"/>
    <property type="project" value="TreeGrafter"/>
</dbReference>
<evidence type="ECO:0008006" key="4">
    <source>
        <dbReference type="Google" id="ProtNLM"/>
    </source>
</evidence>
<dbReference type="PANTHER" id="PTHR31531:SF2">
    <property type="entry name" value="E3 UBIQUITIN-PROTEIN LIGASE E3D"/>
    <property type="match status" value="1"/>
</dbReference>
<evidence type="ECO:0000256" key="1">
    <source>
        <dbReference type="SAM" id="MobiDB-lite"/>
    </source>
</evidence>
<dbReference type="GO" id="GO:0051865">
    <property type="term" value="P:protein autoubiquitination"/>
    <property type="evidence" value="ECO:0007669"/>
    <property type="project" value="TreeGrafter"/>
</dbReference>
<evidence type="ECO:0000313" key="2">
    <source>
        <dbReference type="EMBL" id="EPT02099.1"/>
    </source>
</evidence>
<evidence type="ECO:0000313" key="3">
    <source>
        <dbReference type="Proteomes" id="UP000015241"/>
    </source>
</evidence>
<dbReference type="InterPro" id="IPR019193">
    <property type="entry name" value="UBQ-conj_enz_E2-bd_prot"/>
</dbReference>
<dbReference type="GO" id="GO:0005634">
    <property type="term" value="C:nucleus"/>
    <property type="evidence" value="ECO:0007669"/>
    <property type="project" value="TreeGrafter"/>
</dbReference>
<dbReference type="GO" id="GO:0031624">
    <property type="term" value="F:ubiquitin conjugating enzyme binding"/>
    <property type="evidence" value="ECO:0007669"/>
    <property type="project" value="TreeGrafter"/>
</dbReference>
<dbReference type="EMBL" id="KE504137">
    <property type="protein sequence ID" value="EPT02099.1"/>
    <property type="molecule type" value="Genomic_DNA"/>
</dbReference>
<feature type="region of interest" description="Disordered" evidence="1">
    <location>
        <begin position="118"/>
        <end position="147"/>
    </location>
</feature>
<organism evidence="2 3">
    <name type="scientific">Fomitopsis schrenkii</name>
    <name type="common">Brown rot fungus</name>
    <dbReference type="NCBI Taxonomy" id="2126942"/>
    <lineage>
        <taxon>Eukaryota</taxon>
        <taxon>Fungi</taxon>
        <taxon>Dikarya</taxon>
        <taxon>Basidiomycota</taxon>
        <taxon>Agaricomycotina</taxon>
        <taxon>Agaricomycetes</taxon>
        <taxon>Polyporales</taxon>
        <taxon>Fomitopsis</taxon>
    </lineage>
</organism>